<dbReference type="PANTHER" id="PTHR45228">
    <property type="entry name" value="CYCLIC DI-GMP PHOSPHODIESTERASE TM_0186-RELATED"/>
    <property type="match status" value="1"/>
</dbReference>
<gene>
    <name evidence="4" type="ORF">GM415_04410</name>
</gene>
<organism evidence="4 5">
    <name type="scientific">Pseudodesulfovibrio cashew</name>
    <dbReference type="NCBI Taxonomy" id="2678688"/>
    <lineage>
        <taxon>Bacteria</taxon>
        <taxon>Pseudomonadati</taxon>
        <taxon>Thermodesulfobacteriota</taxon>
        <taxon>Desulfovibrionia</taxon>
        <taxon>Desulfovibrionales</taxon>
        <taxon>Desulfovibrionaceae</taxon>
    </lineage>
</organism>
<reference evidence="4 5" key="1">
    <citation type="submission" date="2019-11" db="EMBL/GenBank/DDBJ databases">
        <authorList>
            <person name="Zheng R.K."/>
            <person name="Sun C.M."/>
        </authorList>
    </citation>
    <scope>NUCLEOTIDE SEQUENCE [LARGE SCALE GENOMIC DNA]</scope>
    <source>
        <strain evidence="4 5">SRB007</strain>
    </source>
</reference>
<dbReference type="Gene3D" id="1.10.3210.10">
    <property type="entry name" value="Hypothetical protein af1432"/>
    <property type="match status" value="1"/>
</dbReference>
<evidence type="ECO:0000313" key="4">
    <source>
        <dbReference type="EMBL" id="QGY39393.1"/>
    </source>
</evidence>
<keyword evidence="5" id="KW-1185">Reference proteome</keyword>
<dbReference type="KEGG" id="psel:GM415_04410"/>
<protein>
    <submittedName>
        <fullName evidence="4">Response regulator</fullName>
    </submittedName>
</protein>
<dbReference type="InterPro" id="IPR037522">
    <property type="entry name" value="HD_GYP_dom"/>
</dbReference>
<feature type="modified residue" description="4-aspartylphosphate" evidence="1">
    <location>
        <position position="75"/>
    </location>
</feature>
<dbReference type="PANTHER" id="PTHR45228:SF1">
    <property type="entry name" value="CYCLIC DI-GMP PHOSPHODIESTERASE TM_0186"/>
    <property type="match status" value="1"/>
</dbReference>
<dbReference type="SUPFAM" id="SSF109604">
    <property type="entry name" value="HD-domain/PDEase-like"/>
    <property type="match status" value="1"/>
</dbReference>
<keyword evidence="1" id="KW-0597">Phosphoprotein</keyword>
<dbReference type="PROSITE" id="PS50110">
    <property type="entry name" value="RESPONSE_REGULATORY"/>
    <property type="match status" value="2"/>
</dbReference>
<dbReference type="SMART" id="SM00448">
    <property type="entry name" value="REC"/>
    <property type="match status" value="2"/>
</dbReference>
<feature type="domain" description="HD-GYP" evidence="3">
    <location>
        <begin position="285"/>
        <end position="480"/>
    </location>
</feature>
<dbReference type="SMART" id="SM00471">
    <property type="entry name" value="HDc"/>
    <property type="match status" value="1"/>
</dbReference>
<evidence type="ECO:0000259" key="2">
    <source>
        <dbReference type="PROSITE" id="PS50110"/>
    </source>
</evidence>
<dbReference type="Pfam" id="PF00072">
    <property type="entry name" value="Response_reg"/>
    <property type="match status" value="2"/>
</dbReference>
<dbReference type="InterPro" id="IPR001789">
    <property type="entry name" value="Sig_transdc_resp-reg_receiver"/>
</dbReference>
<sequence length="487" mass="54641">MVVPRRTVVPTNRYAAKQADPIEPARILVVDDSSSVRYALDKSLSEAGFAVSLAVDGEEGLRYAVEQDFDLVITDIDMPNMDGFELCARLKGEFKTSHIPIIVLSTRDSDENVEQGFRLGVDAYLSKGGDMDENIQRIKDILQARSFLTGSRILVVDDSSSVRLFLQSDLEEEGFVVQTAENGREAMDLLPGFKPDLVITDLMMPEMDGAELCRAIKKSKEYGSLPVIVMSSLGDKPVMRRLMREGAASFLVKPFTTAQISIVIEEVFSSNFRLLLEEKERLRMEHELTLAAIASLVQALEARDPMTRGHSERVARIAVGIGGELGLSRFELDRLLLIGQLHDLGKIGVRDNVLLKKDRLDDVEYEHVKDHSNVVADILRPIKSLHDILEVTLYHHERWDGKGYPAGLKGEDIPFNARLVAVADVYEAITSERPYRDSMPRRVAVDIITEERGRQLCPTCVDAFLAWFERTGGNMDIPEEFRQDYES</sequence>
<dbReference type="AlphaFoldDB" id="A0A6I6JFV1"/>
<dbReference type="InterPro" id="IPR003607">
    <property type="entry name" value="HD/PDEase_dom"/>
</dbReference>
<accession>A0A6I6JFV1</accession>
<evidence type="ECO:0000259" key="3">
    <source>
        <dbReference type="PROSITE" id="PS51832"/>
    </source>
</evidence>
<dbReference type="Pfam" id="PF13487">
    <property type="entry name" value="HD_5"/>
    <property type="match status" value="1"/>
</dbReference>
<dbReference type="SUPFAM" id="SSF52172">
    <property type="entry name" value="CheY-like"/>
    <property type="match status" value="2"/>
</dbReference>
<dbReference type="CDD" id="cd00156">
    <property type="entry name" value="REC"/>
    <property type="match status" value="1"/>
</dbReference>
<dbReference type="PROSITE" id="PS51832">
    <property type="entry name" value="HD_GYP"/>
    <property type="match status" value="1"/>
</dbReference>
<dbReference type="InterPro" id="IPR052020">
    <property type="entry name" value="Cyclic_di-GMP/3'3'-cGAMP_PDE"/>
</dbReference>
<feature type="domain" description="Response regulatory" evidence="2">
    <location>
        <begin position="26"/>
        <end position="142"/>
    </location>
</feature>
<name>A0A6I6JFV1_9BACT</name>
<dbReference type="CDD" id="cd00077">
    <property type="entry name" value="HDc"/>
    <property type="match status" value="1"/>
</dbReference>
<feature type="modified residue" description="4-aspartylphosphate" evidence="1">
    <location>
        <position position="201"/>
    </location>
</feature>
<evidence type="ECO:0000313" key="5">
    <source>
        <dbReference type="Proteomes" id="UP000428328"/>
    </source>
</evidence>
<dbReference type="GO" id="GO:0000160">
    <property type="term" value="P:phosphorelay signal transduction system"/>
    <property type="evidence" value="ECO:0007669"/>
    <property type="project" value="InterPro"/>
</dbReference>
<dbReference type="Proteomes" id="UP000428328">
    <property type="component" value="Chromosome"/>
</dbReference>
<dbReference type="EMBL" id="CP046400">
    <property type="protein sequence ID" value="QGY39393.1"/>
    <property type="molecule type" value="Genomic_DNA"/>
</dbReference>
<proteinExistence type="predicted"/>
<dbReference type="Gene3D" id="3.40.50.2300">
    <property type="match status" value="2"/>
</dbReference>
<feature type="domain" description="Response regulatory" evidence="2">
    <location>
        <begin position="152"/>
        <end position="268"/>
    </location>
</feature>
<evidence type="ECO:0000256" key="1">
    <source>
        <dbReference type="PROSITE-ProRule" id="PRU00169"/>
    </source>
</evidence>
<dbReference type="InterPro" id="IPR011006">
    <property type="entry name" value="CheY-like_superfamily"/>
</dbReference>